<reference evidence="11" key="1">
    <citation type="submission" date="2015-10" db="EMBL/GenBank/DDBJ databases">
        <authorList>
            <person name="Gilbert D.G."/>
        </authorList>
    </citation>
    <scope>NUCLEOTIDE SEQUENCE</scope>
</reference>
<gene>
    <name evidence="11" type="ORF">MGWOODY_Clf280</name>
</gene>
<evidence type="ECO:0000256" key="7">
    <source>
        <dbReference type="ARBA" id="ARBA00022842"/>
    </source>
</evidence>
<dbReference type="PANTHER" id="PTHR10256">
    <property type="entry name" value="SELENIDE, WATER DIKINASE"/>
    <property type="match status" value="1"/>
</dbReference>
<dbReference type="InterPro" id="IPR004536">
    <property type="entry name" value="SPS/SelD"/>
</dbReference>
<evidence type="ECO:0000256" key="3">
    <source>
        <dbReference type="ARBA" id="ARBA00022723"/>
    </source>
</evidence>
<dbReference type="GO" id="GO:0046872">
    <property type="term" value="F:metal ion binding"/>
    <property type="evidence" value="ECO:0007669"/>
    <property type="project" value="UniProtKB-KW"/>
</dbReference>
<keyword evidence="6" id="KW-0067">ATP-binding</keyword>
<evidence type="ECO:0000256" key="6">
    <source>
        <dbReference type="ARBA" id="ARBA00022840"/>
    </source>
</evidence>
<keyword evidence="8" id="KW-0711">Selenium</keyword>
<keyword evidence="3" id="KW-0479">Metal-binding</keyword>
<keyword evidence="4" id="KW-0547">Nucleotide-binding</keyword>
<dbReference type="Pfam" id="PF02769">
    <property type="entry name" value="AIRS_C"/>
    <property type="match status" value="1"/>
</dbReference>
<dbReference type="Pfam" id="PF00586">
    <property type="entry name" value="AIRS"/>
    <property type="match status" value="1"/>
</dbReference>
<dbReference type="FunFam" id="3.30.1330.10:FF:000003">
    <property type="entry name" value="Selenide, water dikinase"/>
    <property type="match status" value="1"/>
</dbReference>
<feature type="domain" description="PurM-like N-terminal" evidence="9">
    <location>
        <begin position="47"/>
        <end position="154"/>
    </location>
</feature>
<dbReference type="EC" id="2.7.9.3" evidence="11"/>
<dbReference type="GO" id="GO:0004756">
    <property type="term" value="F:selenide, water dikinase activity"/>
    <property type="evidence" value="ECO:0007669"/>
    <property type="project" value="UniProtKB-EC"/>
</dbReference>
<dbReference type="InterPro" id="IPR036676">
    <property type="entry name" value="PurM-like_C_sf"/>
</dbReference>
<dbReference type="InterPro" id="IPR010918">
    <property type="entry name" value="PurM-like_C_dom"/>
</dbReference>
<sequence length="347" mass="36392">MASSKVRLTELSHCAGAAKLSQEDLVQVLKHLPMVSHPDLLVGNDTGDDAAVYRLDNNTAIIVTVDFFTPITDDPYEFGLVAAANSLSDVYAMGGKPLVALNVVGFPAELAVDMLGDVLKGGYDKAMEANCLIVGGHTVDDAEPKYGLSVVGLIEPGKEVSNANAQPGDILVLTKPIGTGIITTGVKQGITPDAILEKAVDTMAELNRGAAEAMMRVGVNSCTDITGFGFMGHLRGMVRGSGTSARIRVSDVPVLPGVWDLLEKGTVPGGTFRNMSSVSEDMDWDDEVTDQERLLMCDAQTSGGLLISVPKPKLEQLLSELDASGVGTKAIVGNITAENPGRIRVSA</sequence>
<evidence type="ECO:0000256" key="8">
    <source>
        <dbReference type="ARBA" id="ARBA00023266"/>
    </source>
</evidence>
<protein>
    <submittedName>
        <fullName evidence="11">Selenide,water dikinase @ selenocysteine-containing</fullName>
        <ecNumber evidence="11">2.7.9.3</ecNumber>
    </submittedName>
</protein>
<evidence type="ECO:0000256" key="5">
    <source>
        <dbReference type="ARBA" id="ARBA00022777"/>
    </source>
</evidence>
<dbReference type="AlphaFoldDB" id="A0A160V7A3"/>
<dbReference type="PIRSF" id="PIRSF036407">
    <property type="entry name" value="Selenphspht_syn"/>
    <property type="match status" value="1"/>
</dbReference>
<dbReference type="InterPro" id="IPR016188">
    <property type="entry name" value="PurM-like_N"/>
</dbReference>
<dbReference type="InterPro" id="IPR036921">
    <property type="entry name" value="PurM-like_N_sf"/>
</dbReference>
<keyword evidence="5 11" id="KW-0418">Kinase</keyword>
<organism evidence="11">
    <name type="scientific">hydrothermal vent metagenome</name>
    <dbReference type="NCBI Taxonomy" id="652676"/>
    <lineage>
        <taxon>unclassified sequences</taxon>
        <taxon>metagenomes</taxon>
        <taxon>ecological metagenomes</taxon>
    </lineage>
</organism>
<accession>A0A160V7A3</accession>
<evidence type="ECO:0000259" key="9">
    <source>
        <dbReference type="Pfam" id="PF00586"/>
    </source>
</evidence>
<dbReference type="GO" id="GO:0005524">
    <property type="term" value="F:ATP binding"/>
    <property type="evidence" value="ECO:0007669"/>
    <property type="project" value="UniProtKB-KW"/>
</dbReference>
<dbReference type="PANTHER" id="PTHR10256:SF0">
    <property type="entry name" value="INACTIVE SELENIDE, WATER DIKINASE-LIKE PROTEIN-RELATED"/>
    <property type="match status" value="1"/>
</dbReference>
<dbReference type="SUPFAM" id="SSF56042">
    <property type="entry name" value="PurM C-terminal domain-like"/>
    <property type="match status" value="1"/>
</dbReference>
<proteinExistence type="inferred from homology"/>
<evidence type="ECO:0000259" key="10">
    <source>
        <dbReference type="Pfam" id="PF02769"/>
    </source>
</evidence>
<dbReference type="Gene3D" id="3.90.650.10">
    <property type="entry name" value="PurM-like C-terminal domain"/>
    <property type="match status" value="1"/>
</dbReference>
<dbReference type="GO" id="GO:0016260">
    <property type="term" value="P:selenocysteine biosynthetic process"/>
    <property type="evidence" value="ECO:0007669"/>
    <property type="project" value="InterPro"/>
</dbReference>
<dbReference type="GO" id="GO:0005737">
    <property type="term" value="C:cytoplasm"/>
    <property type="evidence" value="ECO:0007669"/>
    <property type="project" value="TreeGrafter"/>
</dbReference>
<dbReference type="NCBIfam" id="TIGR00476">
    <property type="entry name" value="selD"/>
    <property type="match status" value="1"/>
</dbReference>
<dbReference type="FunFam" id="3.90.650.10:FF:000004">
    <property type="entry name" value="Selenide, water dikinase"/>
    <property type="match status" value="1"/>
</dbReference>
<feature type="domain" description="PurM-like C-terminal" evidence="10">
    <location>
        <begin position="166"/>
        <end position="345"/>
    </location>
</feature>
<keyword evidence="7" id="KW-0460">Magnesium</keyword>
<evidence type="ECO:0000256" key="1">
    <source>
        <dbReference type="ARBA" id="ARBA00008026"/>
    </source>
</evidence>
<dbReference type="HAMAP" id="MF_00625">
    <property type="entry name" value="SelD"/>
    <property type="match status" value="1"/>
</dbReference>
<evidence type="ECO:0000256" key="2">
    <source>
        <dbReference type="ARBA" id="ARBA00022679"/>
    </source>
</evidence>
<name>A0A160V7A3_9ZZZZ</name>
<dbReference type="CDD" id="cd02195">
    <property type="entry name" value="SelD"/>
    <property type="match status" value="1"/>
</dbReference>
<dbReference type="EMBL" id="FAXA01000126">
    <property type="protein sequence ID" value="CUV01741.1"/>
    <property type="molecule type" value="Genomic_DNA"/>
</dbReference>
<dbReference type="Gene3D" id="3.30.1330.10">
    <property type="entry name" value="PurM-like, N-terminal domain"/>
    <property type="match status" value="1"/>
</dbReference>
<dbReference type="SUPFAM" id="SSF55326">
    <property type="entry name" value="PurM N-terminal domain-like"/>
    <property type="match status" value="1"/>
</dbReference>
<evidence type="ECO:0000313" key="11">
    <source>
        <dbReference type="EMBL" id="CUV01741.1"/>
    </source>
</evidence>
<comment type="similarity">
    <text evidence="1">Belongs to the selenophosphate synthase 1 family. Class I subfamily.</text>
</comment>
<evidence type="ECO:0000256" key="4">
    <source>
        <dbReference type="ARBA" id="ARBA00022741"/>
    </source>
</evidence>
<dbReference type="InterPro" id="IPR023061">
    <property type="entry name" value="SelD_I"/>
</dbReference>
<keyword evidence="2 11" id="KW-0808">Transferase</keyword>
<dbReference type="NCBIfam" id="NF002098">
    <property type="entry name" value="PRK00943.1"/>
    <property type="match status" value="1"/>
</dbReference>